<keyword evidence="4" id="KW-1185">Reference proteome</keyword>
<dbReference type="Proteomes" id="UP000715965">
    <property type="component" value="Unassembled WGS sequence"/>
</dbReference>
<dbReference type="EMBL" id="JADDOJ010000009">
    <property type="protein sequence ID" value="MBE7939673.1"/>
    <property type="molecule type" value="Genomic_DNA"/>
</dbReference>
<feature type="transmembrane region" description="Helical" evidence="2">
    <location>
        <begin position="42"/>
        <end position="61"/>
    </location>
</feature>
<keyword evidence="2" id="KW-1133">Transmembrane helix</keyword>
<evidence type="ECO:0000313" key="3">
    <source>
        <dbReference type="EMBL" id="MBE7939673.1"/>
    </source>
</evidence>
<organism evidence="3 4">
    <name type="scientific">Ramlibacter aquaticus</name>
    <dbReference type="NCBI Taxonomy" id="2780094"/>
    <lineage>
        <taxon>Bacteria</taxon>
        <taxon>Pseudomonadati</taxon>
        <taxon>Pseudomonadota</taxon>
        <taxon>Betaproteobacteria</taxon>
        <taxon>Burkholderiales</taxon>
        <taxon>Comamonadaceae</taxon>
        <taxon>Ramlibacter</taxon>
    </lineage>
</organism>
<keyword evidence="2" id="KW-0812">Transmembrane</keyword>
<gene>
    <name evidence="3" type="ORF">IM725_03680</name>
</gene>
<feature type="region of interest" description="Disordered" evidence="1">
    <location>
        <begin position="1"/>
        <end position="27"/>
    </location>
</feature>
<accession>A0ABR9SBF6</accession>
<protein>
    <submittedName>
        <fullName evidence="3">Uncharacterized protein</fullName>
    </submittedName>
</protein>
<name>A0ABR9SBF6_9BURK</name>
<evidence type="ECO:0000256" key="1">
    <source>
        <dbReference type="SAM" id="MobiDB-lite"/>
    </source>
</evidence>
<dbReference type="RefSeq" id="WP_193779224.1">
    <property type="nucleotide sequence ID" value="NZ_JADDOJ010000009.1"/>
</dbReference>
<evidence type="ECO:0000256" key="2">
    <source>
        <dbReference type="SAM" id="Phobius"/>
    </source>
</evidence>
<comment type="caution">
    <text evidence="3">The sequence shown here is derived from an EMBL/GenBank/DDBJ whole genome shotgun (WGS) entry which is preliminary data.</text>
</comment>
<evidence type="ECO:0000313" key="4">
    <source>
        <dbReference type="Proteomes" id="UP000715965"/>
    </source>
</evidence>
<keyword evidence="2" id="KW-0472">Membrane</keyword>
<feature type="compositionally biased region" description="Polar residues" evidence="1">
    <location>
        <begin position="8"/>
        <end position="17"/>
    </location>
</feature>
<sequence length="62" mass="7000">MQKESEDSIQFKSTFPQPTGPVPLILDDHEDLQERNARLQSWAWIIVAAAALVAIIATLRLR</sequence>
<proteinExistence type="predicted"/>
<reference evidence="3 4" key="1">
    <citation type="submission" date="2020-10" db="EMBL/GenBank/DDBJ databases">
        <title>Draft genome of Ramlibacter aquaticus LMG 30558.</title>
        <authorList>
            <person name="Props R."/>
        </authorList>
    </citation>
    <scope>NUCLEOTIDE SEQUENCE [LARGE SCALE GENOMIC DNA]</scope>
    <source>
        <strain evidence="3 4">LMG 30558</strain>
    </source>
</reference>